<dbReference type="PANTHER" id="PTHR43031:SF7">
    <property type="entry name" value="NITRIC OXIDE REDUCTASE FLRD-NAD(+) REDUCTASE"/>
    <property type="match status" value="1"/>
</dbReference>
<dbReference type="AlphaFoldDB" id="T1AH18"/>
<evidence type="ECO:0000259" key="1">
    <source>
        <dbReference type="PROSITE" id="PS50206"/>
    </source>
</evidence>
<reference evidence="2" key="1">
    <citation type="submission" date="2013-08" db="EMBL/GenBank/DDBJ databases">
        <authorList>
            <person name="Mendez C."/>
            <person name="Richter M."/>
            <person name="Ferrer M."/>
            <person name="Sanchez J."/>
        </authorList>
    </citation>
    <scope>NUCLEOTIDE SEQUENCE</scope>
</reference>
<organism evidence="2">
    <name type="scientific">mine drainage metagenome</name>
    <dbReference type="NCBI Taxonomy" id="410659"/>
    <lineage>
        <taxon>unclassified sequences</taxon>
        <taxon>metagenomes</taxon>
        <taxon>ecological metagenomes</taxon>
    </lineage>
</organism>
<dbReference type="Pfam" id="PF00581">
    <property type="entry name" value="Rhodanese"/>
    <property type="match status" value="1"/>
</dbReference>
<gene>
    <name evidence="2" type="ORF">B1B_14973</name>
</gene>
<dbReference type="PANTHER" id="PTHR43031">
    <property type="entry name" value="FAD-DEPENDENT OXIDOREDUCTASE"/>
    <property type="match status" value="1"/>
</dbReference>
<protein>
    <submittedName>
        <fullName evidence="2">Rhodanese-like domain protein</fullName>
    </submittedName>
</protein>
<name>T1AH18_9ZZZZ</name>
<sequence>ATFWRPISSSSLFISTGIAVFTDNLAHYSDLHPLLVWGTAAVAVVAIVVEIRARSESFASVSPQEAIQLMNRGALAIDLRSAGEFADGHVPGARRMDGEQVLKAAELLKKHQGKSLIVCCNTGSLAAAAVRQLREQGFAQAVTLRGGLSAWRAEHLPVEKQAGGGT</sequence>
<comment type="caution">
    <text evidence="2">The sequence shown here is derived from an EMBL/GenBank/DDBJ whole genome shotgun (WGS) entry which is preliminary data.</text>
</comment>
<dbReference type="CDD" id="cd00158">
    <property type="entry name" value="RHOD"/>
    <property type="match status" value="1"/>
</dbReference>
<dbReference type="Gene3D" id="3.40.250.10">
    <property type="entry name" value="Rhodanese-like domain"/>
    <property type="match status" value="1"/>
</dbReference>
<dbReference type="PROSITE" id="PS50206">
    <property type="entry name" value="RHODANESE_3"/>
    <property type="match status" value="1"/>
</dbReference>
<dbReference type="InterPro" id="IPR050229">
    <property type="entry name" value="GlpE_sulfurtransferase"/>
</dbReference>
<dbReference type="EMBL" id="AUZY01009958">
    <property type="protein sequence ID" value="EQD40294.1"/>
    <property type="molecule type" value="Genomic_DNA"/>
</dbReference>
<feature type="domain" description="Rhodanese" evidence="1">
    <location>
        <begin position="70"/>
        <end position="160"/>
    </location>
</feature>
<accession>T1AH18</accession>
<dbReference type="SMART" id="SM00450">
    <property type="entry name" value="RHOD"/>
    <property type="match status" value="1"/>
</dbReference>
<reference evidence="2" key="2">
    <citation type="journal article" date="2014" name="ISME J.">
        <title>Microbial stratification in low pH oxic and suboxic macroscopic growths along an acid mine drainage.</title>
        <authorList>
            <person name="Mendez-Garcia C."/>
            <person name="Mesa V."/>
            <person name="Sprenger R.R."/>
            <person name="Richter M."/>
            <person name="Diez M.S."/>
            <person name="Solano J."/>
            <person name="Bargiela R."/>
            <person name="Golyshina O.V."/>
            <person name="Manteca A."/>
            <person name="Ramos J.L."/>
            <person name="Gallego J.R."/>
            <person name="Llorente I."/>
            <person name="Martins Dos Santos V.A."/>
            <person name="Jensen O.N."/>
            <person name="Pelaez A.I."/>
            <person name="Sanchez J."/>
            <person name="Ferrer M."/>
        </authorList>
    </citation>
    <scope>NUCLEOTIDE SEQUENCE</scope>
</reference>
<evidence type="ECO:0000313" key="2">
    <source>
        <dbReference type="EMBL" id="EQD40294.1"/>
    </source>
</evidence>
<dbReference type="InterPro" id="IPR036873">
    <property type="entry name" value="Rhodanese-like_dom_sf"/>
</dbReference>
<dbReference type="SUPFAM" id="SSF52821">
    <property type="entry name" value="Rhodanese/Cell cycle control phosphatase"/>
    <property type="match status" value="1"/>
</dbReference>
<dbReference type="InterPro" id="IPR001763">
    <property type="entry name" value="Rhodanese-like_dom"/>
</dbReference>
<proteinExistence type="predicted"/>
<feature type="non-terminal residue" evidence="2">
    <location>
        <position position="1"/>
    </location>
</feature>